<evidence type="ECO:0000313" key="4">
    <source>
        <dbReference type="Proteomes" id="UP000800981"/>
    </source>
</evidence>
<protein>
    <submittedName>
        <fullName evidence="3">ROK family transcriptional regulator</fullName>
    </submittedName>
</protein>
<reference evidence="3 4" key="1">
    <citation type="submission" date="2020-03" db="EMBL/GenBank/DDBJ databases">
        <title>Two novel Motilibacter sp.</title>
        <authorList>
            <person name="Liu S."/>
        </authorList>
    </citation>
    <scope>NUCLEOTIDE SEQUENCE [LARGE SCALE GENOMIC DNA]</scope>
    <source>
        <strain evidence="3 4">E257</strain>
    </source>
</reference>
<gene>
    <name evidence="3" type="ORF">G9H71_10825</name>
</gene>
<sequence length="409" mass="41788">MQRETPPAGAGDLGALRAANQGRVIAALREHRALSRADIARVTGLSPSTVSSLVKDLVDGGLVAPGTATGRGPGHDPERGRGRPGAVLTLAAPRGAVLGVDFGHGHIRVAVASLAGDVLDERAVTLDVDSAAATALDTARDLVSAALATVDVPVQDVRSVVLGVPAPVSPETGALQSNSILPGWTGLLPGEELSRRVGLPVRVENDANLGAVGEMRYGAGQGYADLVFVKLSTGIGAGLVLDGRLRRGTRGIAGEIGHVQVREDGDICRCGSRGCLETVVGVGGLLRSLQATRWELQTVEDLLALVARRDPGALRLLDDAGRAVGRTLGDLCNLLEPQAVLLSGELSQAGEPLLQSVRQAIFRYAQPGITSDLVVALGELGDRAAVLGAVGLALDASPPPAAVLRGRAG</sequence>
<dbReference type="Proteomes" id="UP000800981">
    <property type="component" value="Unassembled WGS sequence"/>
</dbReference>
<dbReference type="InterPro" id="IPR043129">
    <property type="entry name" value="ATPase_NBD"/>
</dbReference>
<feature type="domain" description="HTH cro/C1-type" evidence="2">
    <location>
        <begin position="25"/>
        <end position="53"/>
    </location>
</feature>
<proteinExistence type="inferred from homology"/>
<keyword evidence="4" id="KW-1185">Reference proteome</keyword>
<evidence type="ECO:0000313" key="3">
    <source>
        <dbReference type="EMBL" id="NHC14273.1"/>
    </source>
</evidence>
<dbReference type="SUPFAM" id="SSF53067">
    <property type="entry name" value="Actin-like ATPase domain"/>
    <property type="match status" value="1"/>
</dbReference>
<dbReference type="InterPro" id="IPR001387">
    <property type="entry name" value="Cro/C1-type_HTH"/>
</dbReference>
<dbReference type="EMBL" id="JAANNP010000005">
    <property type="protein sequence ID" value="NHC14273.1"/>
    <property type="molecule type" value="Genomic_DNA"/>
</dbReference>
<dbReference type="PROSITE" id="PS50943">
    <property type="entry name" value="HTH_CROC1"/>
    <property type="match status" value="1"/>
</dbReference>
<dbReference type="PANTHER" id="PTHR18964:SF173">
    <property type="entry name" value="GLUCOKINASE"/>
    <property type="match status" value="1"/>
</dbReference>
<dbReference type="PANTHER" id="PTHR18964">
    <property type="entry name" value="ROK (REPRESSOR, ORF, KINASE) FAMILY"/>
    <property type="match status" value="1"/>
</dbReference>
<dbReference type="Gene3D" id="1.10.10.10">
    <property type="entry name" value="Winged helix-like DNA-binding domain superfamily/Winged helix DNA-binding domain"/>
    <property type="match status" value="1"/>
</dbReference>
<evidence type="ECO:0000256" key="1">
    <source>
        <dbReference type="ARBA" id="ARBA00006479"/>
    </source>
</evidence>
<comment type="similarity">
    <text evidence="1">Belongs to the ROK (NagC/XylR) family.</text>
</comment>
<name>A0ABX0GUT1_9ACTN</name>
<evidence type="ECO:0000259" key="2">
    <source>
        <dbReference type="PROSITE" id="PS50943"/>
    </source>
</evidence>
<organism evidence="3 4">
    <name type="scientific">Motilibacter deserti</name>
    <dbReference type="NCBI Taxonomy" id="2714956"/>
    <lineage>
        <taxon>Bacteria</taxon>
        <taxon>Bacillati</taxon>
        <taxon>Actinomycetota</taxon>
        <taxon>Actinomycetes</taxon>
        <taxon>Motilibacterales</taxon>
        <taxon>Motilibacteraceae</taxon>
        <taxon>Motilibacter</taxon>
    </lineage>
</organism>
<dbReference type="InterPro" id="IPR049874">
    <property type="entry name" value="ROK_cs"/>
</dbReference>
<dbReference type="PROSITE" id="PS01125">
    <property type="entry name" value="ROK"/>
    <property type="match status" value="1"/>
</dbReference>
<dbReference type="Pfam" id="PF00480">
    <property type="entry name" value="ROK"/>
    <property type="match status" value="1"/>
</dbReference>
<dbReference type="InterPro" id="IPR000835">
    <property type="entry name" value="HTH_MarR-typ"/>
</dbReference>
<dbReference type="RefSeq" id="WP_166281628.1">
    <property type="nucleotide sequence ID" value="NZ_JAANNP010000005.1"/>
</dbReference>
<dbReference type="InterPro" id="IPR036390">
    <property type="entry name" value="WH_DNA-bd_sf"/>
</dbReference>
<dbReference type="InterPro" id="IPR000600">
    <property type="entry name" value="ROK"/>
</dbReference>
<dbReference type="InterPro" id="IPR036388">
    <property type="entry name" value="WH-like_DNA-bd_sf"/>
</dbReference>
<dbReference type="Gene3D" id="3.30.420.40">
    <property type="match status" value="2"/>
</dbReference>
<dbReference type="SUPFAM" id="SSF46785">
    <property type="entry name" value="Winged helix' DNA-binding domain"/>
    <property type="match status" value="1"/>
</dbReference>
<dbReference type="Pfam" id="PF12802">
    <property type="entry name" value="MarR_2"/>
    <property type="match status" value="1"/>
</dbReference>
<comment type="caution">
    <text evidence="3">The sequence shown here is derived from an EMBL/GenBank/DDBJ whole genome shotgun (WGS) entry which is preliminary data.</text>
</comment>
<accession>A0ABX0GUT1</accession>